<keyword evidence="6" id="KW-0294">Fucose metabolism</keyword>
<name>A0A9W3EEN5_CAMBA</name>
<dbReference type="GO" id="GO:0005783">
    <property type="term" value="C:endoplasmic reticulum"/>
    <property type="evidence" value="ECO:0007669"/>
    <property type="project" value="UniProtKB-SubCell"/>
</dbReference>
<evidence type="ECO:0000256" key="9">
    <source>
        <dbReference type="ARBA" id="ARBA00026232"/>
    </source>
</evidence>
<dbReference type="RefSeq" id="XP_010945733.1">
    <property type="nucleotide sequence ID" value="XM_010947431.2"/>
</dbReference>
<evidence type="ECO:0000256" key="5">
    <source>
        <dbReference type="ARBA" id="ARBA00022824"/>
    </source>
</evidence>
<feature type="non-terminal residue" evidence="13">
    <location>
        <position position="1"/>
    </location>
</feature>
<keyword evidence="7" id="KW-0119">Carbohydrate metabolism</keyword>
<keyword evidence="5" id="KW-0256">Endoplasmic reticulum</keyword>
<evidence type="ECO:0000256" key="8">
    <source>
        <dbReference type="ARBA" id="ARBA00025803"/>
    </source>
</evidence>
<evidence type="ECO:0000256" key="1">
    <source>
        <dbReference type="ARBA" id="ARBA00004240"/>
    </source>
</evidence>
<dbReference type="PANTHER" id="PTHR13398">
    <property type="entry name" value="GDP-FUCOSE PROTEIN O-FUCOSYLTRANSFERASE 2"/>
    <property type="match status" value="1"/>
</dbReference>
<reference evidence="13" key="1">
    <citation type="submission" date="2025-08" db="UniProtKB">
        <authorList>
            <consortium name="RefSeq"/>
        </authorList>
    </citation>
    <scope>IDENTIFICATION</scope>
    <source>
        <tissue evidence="13">Blood</tissue>
    </source>
</reference>
<evidence type="ECO:0000256" key="3">
    <source>
        <dbReference type="ARBA" id="ARBA00012196"/>
    </source>
</evidence>
<evidence type="ECO:0000256" key="10">
    <source>
        <dbReference type="ARBA" id="ARBA00033083"/>
    </source>
</evidence>
<dbReference type="GO" id="GO:0006004">
    <property type="term" value="P:fucose metabolic process"/>
    <property type="evidence" value="ECO:0007669"/>
    <property type="project" value="UniProtKB-KW"/>
</dbReference>
<evidence type="ECO:0000256" key="2">
    <source>
        <dbReference type="ARBA" id="ARBA00004922"/>
    </source>
</evidence>
<dbReference type="KEGG" id="cbai:105062998"/>
<comment type="catalytic activity">
    <reaction evidence="11">
        <text>L-threonyl-[protein] + GDP-beta-L-fucose = 3-O-(alpha-L-fucosyl)-L-threonyl-[protein] + GDP + H(+)</text>
        <dbReference type="Rhea" id="RHEA:70491"/>
        <dbReference type="Rhea" id="RHEA-COMP:11060"/>
        <dbReference type="Rhea" id="RHEA-COMP:17915"/>
        <dbReference type="ChEBI" id="CHEBI:15378"/>
        <dbReference type="ChEBI" id="CHEBI:30013"/>
        <dbReference type="ChEBI" id="CHEBI:57273"/>
        <dbReference type="ChEBI" id="CHEBI:58189"/>
        <dbReference type="ChEBI" id="CHEBI:189631"/>
        <dbReference type="EC" id="2.4.1.221"/>
    </reaction>
    <physiologicalReaction direction="left-to-right" evidence="11">
        <dbReference type="Rhea" id="RHEA:70492"/>
    </physiologicalReaction>
</comment>
<keyword evidence="4" id="KW-0808">Transferase</keyword>
<dbReference type="Gene3D" id="3.40.50.11340">
    <property type="match status" value="1"/>
</dbReference>
<evidence type="ECO:0000256" key="4">
    <source>
        <dbReference type="ARBA" id="ARBA00022679"/>
    </source>
</evidence>
<comment type="similarity">
    <text evidence="8">Belongs to the glycosyltransferase 68 family.</text>
</comment>
<protein>
    <recommendedName>
        <fullName evidence="9">GDP-fucose protein O-fucosyltransferase 2</fullName>
        <ecNumber evidence="3">2.4.1.221</ecNumber>
    </recommendedName>
    <alternativeName>
        <fullName evidence="10">Peptide-O-fucosyltransferase 2</fullName>
    </alternativeName>
</protein>
<gene>
    <name evidence="13" type="primary">LOC105062998</name>
</gene>
<evidence type="ECO:0000256" key="6">
    <source>
        <dbReference type="ARBA" id="ARBA00023253"/>
    </source>
</evidence>
<evidence type="ECO:0000256" key="7">
    <source>
        <dbReference type="ARBA" id="ARBA00023277"/>
    </source>
</evidence>
<dbReference type="GO" id="GO:0046922">
    <property type="term" value="F:peptide-O-fucosyltransferase activity"/>
    <property type="evidence" value="ECO:0007669"/>
    <property type="project" value="UniProtKB-EC"/>
</dbReference>
<evidence type="ECO:0000256" key="11">
    <source>
        <dbReference type="ARBA" id="ARBA00047273"/>
    </source>
</evidence>
<dbReference type="EC" id="2.4.1.221" evidence="3"/>
<accession>A0A9W3EEN5</accession>
<proteinExistence type="inferred from homology"/>
<comment type="subcellular location">
    <subcellularLocation>
        <location evidence="1">Endoplasmic reticulum</location>
    </subcellularLocation>
</comment>
<dbReference type="InterPro" id="IPR019378">
    <property type="entry name" value="GDP-Fuc_O-FucTrfase"/>
</dbReference>
<dbReference type="PANTHER" id="PTHR13398:SF0">
    <property type="entry name" value="GDP-FUCOSE PROTEIN O-FUCOSYLTRANSFERASE 2"/>
    <property type="match status" value="1"/>
</dbReference>
<organism evidence="13">
    <name type="scientific">Camelus bactrianus</name>
    <name type="common">Bactrian camel</name>
    <dbReference type="NCBI Taxonomy" id="9837"/>
    <lineage>
        <taxon>Eukaryota</taxon>
        <taxon>Metazoa</taxon>
        <taxon>Chordata</taxon>
        <taxon>Craniata</taxon>
        <taxon>Vertebrata</taxon>
        <taxon>Euteleostomi</taxon>
        <taxon>Mammalia</taxon>
        <taxon>Eutheria</taxon>
        <taxon>Laurasiatheria</taxon>
        <taxon>Artiodactyla</taxon>
        <taxon>Tylopoda</taxon>
        <taxon>Camelidae</taxon>
        <taxon>Camelus</taxon>
    </lineage>
</organism>
<comment type="catalytic activity">
    <reaction evidence="12">
        <text>L-seryl-[protein] + GDP-beta-L-fucose = 3-O-(alpha-L-fucosyl)-L-seryl-[protein] + GDP + H(+)</text>
        <dbReference type="Rhea" id="RHEA:63644"/>
        <dbReference type="Rhea" id="RHEA-COMP:9863"/>
        <dbReference type="Rhea" id="RHEA-COMP:17914"/>
        <dbReference type="ChEBI" id="CHEBI:15378"/>
        <dbReference type="ChEBI" id="CHEBI:29999"/>
        <dbReference type="ChEBI" id="CHEBI:57273"/>
        <dbReference type="ChEBI" id="CHEBI:58189"/>
        <dbReference type="ChEBI" id="CHEBI:189632"/>
        <dbReference type="EC" id="2.4.1.221"/>
    </reaction>
    <physiologicalReaction direction="left-to-right" evidence="12">
        <dbReference type="Rhea" id="RHEA:63645"/>
    </physiologicalReaction>
</comment>
<dbReference type="InterPro" id="IPR045130">
    <property type="entry name" value="OFUT2-like"/>
</dbReference>
<sequence length="132" mass="15222">PVFLETAQQLEFKAGSGPLGSAIQFWPGQSAADILSEAASHRRYILCDVNLPEGFSLRRNVCIYIAFLLKTLLKMEESVLVPPPWGHFYQWQSLDIYQVRILWSDFFDLPSLKRNIPDVEYEQFMAREVVVI</sequence>
<evidence type="ECO:0000256" key="12">
    <source>
        <dbReference type="ARBA" id="ARBA00048647"/>
    </source>
</evidence>
<dbReference type="AlphaFoldDB" id="A0A9W3EEN5"/>
<dbReference type="Pfam" id="PF10250">
    <property type="entry name" value="O-FucT"/>
    <property type="match status" value="1"/>
</dbReference>
<comment type="pathway">
    <text evidence="2">Protein modification; protein glycosylation.</text>
</comment>
<evidence type="ECO:0000313" key="13">
    <source>
        <dbReference type="RefSeq" id="XP_010945733.1"/>
    </source>
</evidence>